<feature type="region of interest" description="Disordered" evidence="1">
    <location>
        <begin position="1"/>
        <end position="28"/>
    </location>
</feature>
<dbReference type="InterPro" id="IPR045153">
    <property type="entry name" value="Est1/Ebs1-like"/>
</dbReference>
<dbReference type="GO" id="GO:0000184">
    <property type="term" value="P:nuclear-transcribed mRNA catabolic process, nonsense-mediated decay"/>
    <property type="evidence" value="ECO:0007669"/>
    <property type="project" value="TreeGrafter"/>
</dbReference>
<dbReference type="PANTHER" id="PTHR15696:SF0">
    <property type="entry name" value="TELOMERASE-BINDING PROTEIN EST1A"/>
    <property type="match status" value="1"/>
</dbReference>
<organism evidence="3 4">
    <name type="scientific">Akanthomyces lecanii RCEF 1005</name>
    <dbReference type="NCBI Taxonomy" id="1081108"/>
    <lineage>
        <taxon>Eukaryota</taxon>
        <taxon>Fungi</taxon>
        <taxon>Dikarya</taxon>
        <taxon>Ascomycota</taxon>
        <taxon>Pezizomycotina</taxon>
        <taxon>Sordariomycetes</taxon>
        <taxon>Hypocreomycetidae</taxon>
        <taxon>Hypocreales</taxon>
        <taxon>Cordycipitaceae</taxon>
        <taxon>Akanthomyces</taxon>
        <taxon>Cordyceps confragosa</taxon>
    </lineage>
</organism>
<protein>
    <recommendedName>
        <fullName evidence="2">DNA/RNA-binding domain-containing protein</fullName>
    </recommendedName>
</protein>
<dbReference type="EMBL" id="AZHF01000002">
    <property type="protein sequence ID" value="OAA79222.1"/>
    <property type="molecule type" value="Genomic_DNA"/>
</dbReference>
<sequence length="742" mass="83985">MAEFQKRWVTHLRNNSRQEPSEPNLSCPSCAEDILPDIEAFRAHVRADEPKHPTLTGDAAIIEAFRKMAINPPSQRSGSTSSQSANATKQVEDKDFTTSGKGDHQMKSAQREASVSSKHKKARSPSSSLAPASSPPTTPGRSHRRSGVASDFDRGDAAKNVTGRQLWNPPDEPKSRGSRAKASTPRRARHINRPSSMDQPVVPEVHPADMTTIPDFFLISPATRETRPISKEQLAQEVTGIEEGLRLVEAKCMELSVSPEKRIPQSQKLSVEQYQKLIGLHRTLLHEHHDFFLACQHPSANAALRRLPARYNMPARMWRYGIQSFLELLRKRLPDSREHMLTFICIAYSTMTLLYETVPGFVGTWIECLGDLSRYRMAIEDDDIRDRETWTSVSRAWYSKASDRSPEVGRLYHHLAILARPDALQQLYYYNKSLCVPAPFPSAWDSIMSLFKPILGRTTSLDSSDGEFVRIHAILFSGLKREELEDSMAEFLGTLDRNIAERNKDWLHPGYYIAISLICSLLGYGATTNPLKVALLADEKADAPATPALDPAATKNVIDEATATKTFKTARSFVMQTCDIVFWRKADINCLPFFHTIMVFLYYLAQHPKAMSLVADYVPWKRVADVLNEAYPALMSKPRMANAEFPRPPRNEPLRPLAEDYGMRGLELAKNYFPQDWFSSKKIEDDEKMFEPPSLGDERRQRLLWLGRRMCSLGNWIAWDEGASRFTVNSQFEQDADVPEET</sequence>
<dbReference type="Proteomes" id="UP000076881">
    <property type="component" value="Unassembled WGS sequence"/>
</dbReference>
<dbReference type="FunFam" id="1.25.40.10:FF:000202">
    <property type="entry name" value="Unplaced genomic scaffold supercont1.7, whole genome shotgun sequence"/>
    <property type="match status" value="1"/>
</dbReference>
<feature type="compositionally biased region" description="Basic residues" evidence="1">
    <location>
        <begin position="176"/>
        <end position="192"/>
    </location>
</feature>
<evidence type="ECO:0000259" key="2">
    <source>
        <dbReference type="Pfam" id="PF10373"/>
    </source>
</evidence>
<feature type="domain" description="DNA/RNA-binding" evidence="2">
    <location>
        <begin position="395"/>
        <end position="503"/>
    </location>
</feature>
<dbReference type="STRING" id="1081108.A0A162K885"/>
<evidence type="ECO:0000313" key="3">
    <source>
        <dbReference type="EMBL" id="OAA79222.1"/>
    </source>
</evidence>
<feature type="compositionally biased region" description="Polar residues" evidence="1">
    <location>
        <begin position="12"/>
        <end position="27"/>
    </location>
</feature>
<name>A0A162K885_CORDF</name>
<dbReference type="GO" id="GO:0070034">
    <property type="term" value="F:telomerase RNA binding"/>
    <property type="evidence" value="ECO:0007669"/>
    <property type="project" value="TreeGrafter"/>
</dbReference>
<dbReference type="GO" id="GO:0042162">
    <property type="term" value="F:telomeric DNA binding"/>
    <property type="evidence" value="ECO:0007669"/>
    <property type="project" value="TreeGrafter"/>
</dbReference>
<dbReference type="Gene3D" id="1.25.40.10">
    <property type="entry name" value="Tetratricopeptide repeat domain"/>
    <property type="match status" value="1"/>
</dbReference>
<comment type="caution">
    <text evidence="3">The sequence shown here is derived from an EMBL/GenBank/DDBJ whole genome shotgun (WGS) entry which is preliminary data.</text>
</comment>
<dbReference type="GO" id="GO:0005697">
    <property type="term" value="C:telomerase holoenzyme complex"/>
    <property type="evidence" value="ECO:0007669"/>
    <property type="project" value="TreeGrafter"/>
</dbReference>
<dbReference type="PANTHER" id="PTHR15696">
    <property type="entry name" value="SMG-7 SUPPRESSOR WITH MORPHOLOGICAL EFFECT ON GENITALIA PROTEIN 7"/>
    <property type="match status" value="1"/>
</dbReference>
<accession>A0A162K885</accession>
<evidence type="ECO:0000313" key="4">
    <source>
        <dbReference type="Proteomes" id="UP000076881"/>
    </source>
</evidence>
<dbReference type="InterPro" id="IPR011990">
    <property type="entry name" value="TPR-like_helical_dom_sf"/>
</dbReference>
<feature type="compositionally biased region" description="Low complexity" evidence="1">
    <location>
        <begin position="71"/>
        <end position="88"/>
    </location>
</feature>
<dbReference type="InterPro" id="IPR018834">
    <property type="entry name" value="DNA/RNA-bd_Est1-type"/>
</dbReference>
<feature type="compositionally biased region" description="Basic and acidic residues" evidence="1">
    <location>
        <begin position="90"/>
        <end position="110"/>
    </location>
</feature>
<dbReference type="SUPFAM" id="SSF48452">
    <property type="entry name" value="TPR-like"/>
    <property type="match status" value="1"/>
</dbReference>
<feature type="region of interest" description="Disordered" evidence="1">
    <location>
        <begin position="69"/>
        <end position="202"/>
    </location>
</feature>
<keyword evidence="4" id="KW-1185">Reference proteome</keyword>
<reference evidence="3 4" key="1">
    <citation type="journal article" date="2016" name="Genome Biol. Evol.">
        <title>Divergent and convergent evolution of fungal pathogenicity.</title>
        <authorList>
            <person name="Shang Y."/>
            <person name="Xiao G."/>
            <person name="Zheng P."/>
            <person name="Cen K."/>
            <person name="Zhan S."/>
            <person name="Wang C."/>
        </authorList>
    </citation>
    <scope>NUCLEOTIDE SEQUENCE [LARGE SCALE GENOMIC DNA]</scope>
    <source>
        <strain evidence="3 4">RCEF 1005</strain>
    </source>
</reference>
<evidence type="ECO:0000256" key="1">
    <source>
        <dbReference type="SAM" id="MobiDB-lite"/>
    </source>
</evidence>
<proteinExistence type="predicted"/>
<dbReference type="OrthoDB" id="2017974at2759"/>
<dbReference type="AlphaFoldDB" id="A0A162K885"/>
<dbReference type="Pfam" id="PF10373">
    <property type="entry name" value="EST1_DNA_bind"/>
    <property type="match status" value="1"/>
</dbReference>
<gene>
    <name evidence="3" type="ORF">LEL_02708</name>
</gene>